<dbReference type="Gene3D" id="6.10.30.10">
    <property type="match status" value="1"/>
</dbReference>
<dbReference type="InterPro" id="IPR052513">
    <property type="entry name" value="Thioester_dehydratase-like"/>
</dbReference>
<accession>A0A2S6N8I7</accession>
<dbReference type="OrthoDB" id="3182121at2"/>
<evidence type="ECO:0000313" key="5">
    <source>
        <dbReference type="Proteomes" id="UP000239724"/>
    </source>
</evidence>
<dbReference type="InterPro" id="IPR012340">
    <property type="entry name" value="NA-bd_OB-fold"/>
</dbReference>
<reference evidence="4 5" key="1">
    <citation type="journal article" date="2018" name="Arch. Microbiol.">
        <title>New insights into the metabolic potential of the phototrophic purple bacterium Rhodopila globiformis DSM 161(T) from its draft genome sequence and evidence for a vanadium-dependent nitrogenase.</title>
        <authorList>
            <person name="Imhoff J.F."/>
            <person name="Rahn T."/>
            <person name="Kunzel S."/>
            <person name="Neulinger S.C."/>
        </authorList>
    </citation>
    <scope>NUCLEOTIDE SEQUENCE [LARGE SCALE GENOMIC DNA]</scope>
    <source>
        <strain evidence="4 5">DSM 161</strain>
    </source>
</reference>
<feature type="domain" description="ChsH2 C-terminal OB-fold" evidence="2">
    <location>
        <begin position="90"/>
        <end position="147"/>
    </location>
</feature>
<comment type="caution">
    <text evidence="4">The sequence shown here is derived from an EMBL/GenBank/DDBJ whole genome shotgun (WGS) entry which is preliminary data.</text>
</comment>
<keyword evidence="5" id="KW-1185">Reference proteome</keyword>
<evidence type="ECO:0000259" key="2">
    <source>
        <dbReference type="Pfam" id="PF01796"/>
    </source>
</evidence>
<dbReference type="AlphaFoldDB" id="A0A2S6N8I7"/>
<dbReference type="InterPro" id="IPR022002">
    <property type="entry name" value="ChsH2_Znr"/>
</dbReference>
<evidence type="ECO:0000259" key="3">
    <source>
        <dbReference type="Pfam" id="PF12172"/>
    </source>
</evidence>
<feature type="region of interest" description="Disordered" evidence="1">
    <location>
        <begin position="1"/>
        <end position="22"/>
    </location>
</feature>
<dbReference type="Pfam" id="PF12172">
    <property type="entry name" value="zf-ChsH2"/>
    <property type="match status" value="1"/>
</dbReference>
<feature type="domain" description="ChsH2 rubredoxin-like zinc ribbon" evidence="3">
    <location>
        <begin position="54"/>
        <end position="87"/>
    </location>
</feature>
<proteinExistence type="predicted"/>
<dbReference type="EMBL" id="NHRY01000202">
    <property type="protein sequence ID" value="PPQ30932.1"/>
    <property type="molecule type" value="Genomic_DNA"/>
</dbReference>
<evidence type="ECO:0000313" key="4">
    <source>
        <dbReference type="EMBL" id="PPQ30932.1"/>
    </source>
</evidence>
<organism evidence="4 5">
    <name type="scientific">Rhodopila globiformis</name>
    <name type="common">Rhodopseudomonas globiformis</name>
    <dbReference type="NCBI Taxonomy" id="1071"/>
    <lineage>
        <taxon>Bacteria</taxon>
        <taxon>Pseudomonadati</taxon>
        <taxon>Pseudomonadota</taxon>
        <taxon>Alphaproteobacteria</taxon>
        <taxon>Acetobacterales</taxon>
        <taxon>Acetobacteraceae</taxon>
        <taxon>Rhodopila</taxon>
    </lineage>
</organism>
<name>A0A2S6N8I7_RHOGL</name>
<gene>
    <name evidence="4" type="ORF">CCS01_18440</name>
</gene>
<dbReference type="Proteomes" id="UP000239724">
    <property type="component" value="Unassembled WGS sequence"/>
</dbReference>
<dbReference type="Pfam" id="PF01796">
    <property type="entry name" value="OB_ChsH2_C"/>
    <property type="match status" value="1"/>
</dbReference>
<dbReference type="SUPFAM" id="SSF50249">
    <property type="entry name" value="Nucleic acid-binding proteins"/>
    <property type="match status" value="1"/>
</dbReference>
<evidence type="ECO:0000256" key="1">
    <source>
        <dbReference type="SAM" id="MobiDB-lite"/>
    </source>
</evidence>
<dbReference type="InterPro" id="IPR002878">
    <property type="entry name" value="ChsH2_C"/>
</dbReference>
<sequence>MRPRHRSRHRRRAGHAPLRQHRHPGAGVNIVAYTARKIPFVGTPETNPETKAFFDGAASGKLMIRRCTSCRKAHWYPRALCPFCFGECEWEQASGKGKVYTYSVMERANPPYAIGYVTLAEGPSVLTNFVEMDFKDLKIGQDMKVTFIKTEGDGPTLPFFTPA</sequence>
<evidence type="ECO:0008006" key="6">
    <source>
        <dbReference type="Google" id="ProtNLM"/>
    </source>
</evidence>
<protein>
    <recommendedName>
        <fullName evidence="6">DNA-binding protein</fullName>
    </recommendedName>
</protein>
<dbReference type="PANTHER" id="PTHR34075">
    <property type="entry name" value="BLR3430 PROTEIN"/>
    <property type="match status" value="1"/>
</dbReference>
<dbReference type="PANTHER" id="PTHR34075:SF5">
    <property type="entry name" value="BLR3430 PROTEIN"/>
    <property type="match status" value="1"/>
</dbReference>